<comment type="caution">
    <text evidence="1">The sequence shown here is derived from an EMBL/GenBank/DDBJ whole genome shotgun (WGS) entry which is preliminary data.</text>
</comment>
<name>A0ACC3C5V8_PYRYE</name>
<protein>
    <submittedName>
        <fullName evidence="1">Uncharacterized protein</fullName>
    </submittedName>
</protein>
<dbReference type="EMBL" id="CM020619">
    <property type="protein sequence ID" value="KAK1865243.1"/>
    <property type="molecule type" value="Genomic_DNA"/>
</dbReference>
<reference evidence="1" key="1">
    <citation type="submission" date="2019-11" db="EMBL/GenBank/DDBJ databases">
        <title>Nori genome reveals adaptations in red seaweeds to the harsh intertidal environment.</title>
        <authorList>
            <person name="Wang D."/>
            <person name="Mao Y."/>
        </authorList>
    </citation>
    <scope>NUCLEOTIDE SEQUENCE</scope>
    <source>
        <tissue evidence="1">Gametophyte</tissue>
    </source>
</reference>
<gene>
    <name evidence="1" type="ORF">I4F81_007777</name>
</gene>
<sequence>MAFSTPAFAAAAPRVGGAYTGLARTSARVCTARSAPAAARRVVAAPPSTVTTTPTAKMFDWKKRADENYAVVEGDVWTLSNLRPAPGSAHRKKRKGRGDAAGQGASCGFGMRGQKSRSGRPTRAGFEGGQTPLYRRLPKFVGRPMGPGHSKTEYALVKLGHLNEMAEGSTVDVDVLRSAGVVTKSSYNLTKVVGGDELTAKNLTVRAHAFTATARAAIEGAGGNCVVLPKTAPKVAEPVAA</sequence>
<evidence type="ECO:0000313" key="2">
    <source>
        <dbReference type="Proteomes" id="UP000798662"/>
    </source>
</evidence>
<accession>A0ACC3C5V8</accession>
<keyword evidence="2" id="KW-1185">Reference proteome</keyword>
<proteinExistence type="predicted"/>
<organism evidence="1 2">
    <name type="scientific">Pyropia yezoensis</name>
    <name type="common">Susabi-nori</name>
    <name type="synonym">Porphyra yezoensis</name>
    <dbReference type="NCBI Taxonomy" id="2788"/>
    <lineage>
        <taxon>Eukaryota</taxon>
        <taxon>Rhodophyta</taxon>
        <taxon>Bangiophyceae</taxon>
        <taxon>Bangiales</taxon>
        <taxon>Bangiaceae</taxon>
        <taxon>Pyropia</taxon>
    </lineage>
</organism>
<evidence type="ECO:0000313" key="1">
    <source>
        <dbReference type="EMBL" id="KAK1865243.1"/>
    </source>
</evidence>
<dbReference type="Proteomes" id="UP000798662">
    <property type="component" value="Chromosome 2"/>
</dbReference>